<comment type="similarity">
    <text evidence="1 5">Belongs to the peptidase S41A family.</text>
</comment>
<dbReference type="GO" id="GO:0004252">
    <property type="term" value="F:serine-type endopeptidase activity"/>
    <property type="evidence" value="ECO:0007669"/>
    <property type="project" value="UniProtKB-EC"/>
</dbReference>
<feature type="signal peptide" evidence="6">
    <location>
        <begin position="1"/>
        <end position="28"/>
    </location>
</feature>
<dbReference type="InterPro" id="IPR055210">
    <property type="entry name" value="CtpA/B_N"/>
</dbReference>
<dbReference type="InterPro" id="IPR001478">
    <property type="entry name" value="PDZ"/>
</dbReference>
<dbReference type="Gene3D" id="1.10.101.10">
    <property type="entry name" value="PGBD-like superfamily/PGBD"/>
    <property type="match status" value="1"/>
</dbReference>
<evidence type="ECO:0000313" key="9">
    <source>
        <dbReference type="Proteomes" id="UP001519289"/>
    </source>
</evidence>
<dbReference type="EMBL" id="JAGGLG010000041">
    <property type="protein sequence ID" value="MBP2019975.1"/>
    <property type="molecule type" value="Genomic_DNA"/>
</dbReference>
<feature type="chain" id="PRO_5046267570" evidence="6">
    <location>
        <begin position="29"/>
        <end position="464"/>
    </location>
</feature>
<dbReference type="Pfam" id="PF01471">
    <property type="entry name" value="PG_binding_1"/>
    <property type="match status" value="1"/>
</dbReference>
<dbReference type="InterPro" id="IPR036366">
    <property type="entry name" value="PGBDSf"/>
</dbReference>
<dbReference type="Proteomes" id="UP001519289">
    <property type="component" value="Unassembled WGS sequence"/>
</dbReference>
<name>A0ABS4JWR4_9FIRM</name>
<evidence type="ECO:0000313" key="8">
    <source>
        <dbReference type="EMBL" id="MBP2019975.1"/>
    </source>
</evidence>
<dbReference type="SMART" id="SM00245">
    <property type="entry name" value="TSPc"/>
    <property type="match status" value="1"/>
</dbReference>
<dbReference type="PANTHER" id="PTHR32060:SF30">
    <property type="entry name" value="CARBOXY-TERMINAL PROCESSING PROTEASE CTPA"/>
    <property type="match status" value="1"/>
</dbReference>
<evidence type="ECO:0000256" key="3">
    <source>
        <dbReference type="ARBA" id="ARBA00022801"/>
    </source>
</evidence>
<dbReference type="Gene3D" id="2.30.42.10">
    <property type="match status" value="1"/>
</dbReference>
<gene>
    <name evidence="8" type="ORF">J2Z79_003422</name>
</gene>
<dbReference type="PROSITE" id="PS50106">
    <property type="entry name" value="PDZ"/>
    <property type="match status" value="1"/>
</dbReference>
<comment type="caution">
    <text evidence="8">The sequence shown here is derived from an EMBL/GenBank/DDBJ whole genome shotgun (WGS) entry which is preliminary data.</text>
</comment>
<proteinExistence type="inferred from homology"/>
<evidence type="ECO:0000256" key="5">
    <source>
        <dbReference type="RuleBase" id="RU004404"/>
    </source>
</evidence>
<dbReference type="InterPro" id="IPR036365">
    <property type="entry name" value="PGBD-like_sf"/>
</dbReference>
<dbReference type="InterPro" id="IPR036034">
    <property type="entry name" value="PDZ_sf"/>
</dbReference>
<evidence type="ECO:0000256" key="6">
    <source>
        <dbReference type="SAM" id="SignalP"/>
    </source>
</evidence>
<organism evidence="8 9">
    <name type="scientific">Symbiobacterium terraclitae</name>
    <dbReference type="NCBI Taxonomy" id="557451"/>
    <lineage>
        <taxon>Bacteria</taxon>
        <taxon>Bacillati</taxon>
        <taxon>Bacillota</taxon>
        <taxon>Clostridia</taxon>
        <taxon>Eubacteriales</taxon>
        <taxon>Symbiobacteriaceae</taxon>
        <taxon>Symbiobacterium</taxon>
    </lineage>
</organism>
<dbReference type="SMART" id="SM00228">
    <property type="entry name" value="PDZ"/>
    <property type="match status" value="1"/>
</dbReference>
<dbReference type="NCBIfam" id="TIGR00225">
    <property type="entry name" value="prc"/>
    <property type="match status" value="1"/>
</dbReference>
<dbReference type="Gene3D" id="3.30.750.44">
    <property type="match status" value="1"/>
</dbReference>
<evidence type="ECO:0000256" key="2">
    <source>
        <dbReference type="ARBA" id="ARBA00022670"/>
    </source>
</evidence>
<dbReference type="InterPro" id="IPR041489">
    <property type="entry name" value="PDZ_6"/>
</dbReference>
<dbReference type="EC" id="3.4.21.102" evidence="8"/>
<evidence type="ECO:0000259" key="7">
    <source>
        <dbReference type="PROSITE" id="PS50106"/>
    </source>
</evidence>
<dbReference type="InterPro" id="IPR004447">
    <property type="entry name" value="Peptidase_S41A"/>
</dbReference>
<keyword evidence="2 5" id="KW-0645">Protease</keyword>
<dbReference type="SUPFAM" id="SSF52096">
    <property type="entry name" value="ClpP/crotonase"/>
    <property type="match status" value="1"/>
</dbReference>
<dbReference type="CDD" id="cd07560">
    <property type="entry name" value="Peptidase_S41_CPP"/>
    <property type="match status" value="1"/>
</dbReference>
<reference evidence="8 9" key="1">
    <citation type="submission" date="2021-03" db="EMBL/GenBank/DDBJ databases">
        <title>Genomic Encyclopedia of Type Strains, Phase IV (KMG-IV): sequencing the most valuable type-strain genomes for metagenomic binning, comparative biology and taxonomic classification.</title>
        <authorList>
            <person name="Goeker M."/>
        </authorList>
    </citation>
    <scope>NUCLEOTIDE SEQUENCE [LARGE SCALE GENOMIC DNA]</scope>
    <source>
        <strain evidence="8 9">DSM 27138</strain>
    </source>
</reference>
<keyword evidence="9" id="KW-1185">Reference proteome</keyword>
<feature type="domain" description="PDZ" evidence="7">
    <location>
        <begin position="95"/>
        <end position="154"/>
    </location>
</feature>
<keyword evidence="3 5" id="KW-0378">Hydrolase</keyword>
<protein>
    <submittedName>
        <fullName evidence="8">Carboxyl-terminal processing protease</fullName>
        <ecNumber evidence="8">3.4.21.102</ecNumber>
    </submittedName>
</protein>
<evidence type="ECO:0000256" key="1">
    <source>
        <dbReference type="ARBA" id="ARBA00009179"/>
    </source>
</evidence>
<dbReference type="Pfam" id="PF17820">
    <property type="entry name" value="PDZ_6"/>
    <property type="match status" value="1"/>
</dbReference>
<dbReference type="Gene3D" id="3.90.226.10">
    <property type="entry name" value="2-enoyl-CoA Hydratase, Chain A, domain 1"/>
    <property type="match status" value="1"/>
</dbReference>
<dbReference type="CDD" id="cd06782">
    <property type="entry name" value="cpPDZ_CPP-like"/>
    <property type="match status" value="1"/>
</dbReference>
<keyword evidence="4 5" id="KW-0720">Serine protease</keyword>
<dbReference type="InterPro" id="IPR005151">
    <property type="entry name" value="Tail-specific_protease"/>
</dbReference>
<dbReference type="PANTHER" id="PTHR32060">
    <property type="entry name" value="TAIL-SPECIFIC PROTEASE"/>
    <property type="match status" value="1"/>
</dbReference>
<dbReference type="Pfam" id="PF03572">
    <property type="entry name" value="Peptidase_S41"/>
    <property type="match status" value="1"/>
</dbReference>
<dbReference type="InterPro" id="IPR002477">
    <property type="entry name" value="Peptidoglycan-bd-like"/>
</dbReference>
<dbReference type="SUPFAM" id="SSF50156">
    <property type="entry name" value="PDZ domain-like"/>
    <property type="match status" value="1"/>
</dbReference>
<dbReference type="SUPFAM" id="SSF47090">
    <property type="entry name" value="PGBD-like"/>
    <property type="match status" value="1"/>
</dbReference>
<dbReference type="Pfam" id="PF22694">
    <property type="entry name" value="CtpB_N-like"/>
    <property type="match status" value="1"/>
</dbReference>
<keyword evidence="6" id="KW-0732">Signal</keyword>
<dbReference type="InterPro" id="IPR029045">
    <property type="entry name" value="ClpP/crotonase-like_dom_sf"/>
</dbReference>
<sequence length="464" mass="49598">MAGVWRTVAATFLALCLIAGPWSGPAHAAEAGEWADAYAQLWSVYHVVERAHVNGADLDAFIEGAIQGGLEALGDPYTEYFEPAEYKAFLESLDGTLTGIGVYLEEVDGYIVITQPIKGSPAAEAGLQPGDRVIAADGVNLVGEPIEKMQRLVRGEPGTDVELTIERPAEGRRFNVTITRAVIHIPQVDYRMLDGGVGYLELSGFGDQAAEEFYAAVAALKEAGATSLVLDLRSNSGGWVASALEIAEAFVPEGEPIMYEMRKAGQWVFLSEGQPIGLPTAVLVSGFTASAAEILAGAIQDYEAGVLVGTQTFGKGTVQELIELPDGAAVKVTTAEYLTGKQRRVHGVGLTPDVVVEPYRPDPDLATPLTSDRVLTNGHVGLDVLGLQRRLTFLGYRTDLDGYFKGQTAWAVRQFARDNGLNDVPMVDSVYLDRLNAAVAAKLKAADWPDLQLEAAIAQLTAKH</sequence>
<evidence type="ECO:0000256" key="4">
    <source>
        <dbReference type="ARBA" id="ARBA00022825"/>
    </source>
</evidence>
<accession>A0ABS4JWR4</accession>
<dbReference type="GO" id="GO:0006508">
    <property type="term" value="P:proteolysis"/>
    <property type="evidence" value="ECO:0007669"/>
    <property type="project" value="UniProtKB-KW"/>
</dbReference>